<proteinExistence type="predicted"/>
<dbReference type="AlphaFoldDB" id="A0A927GGU0"/>
<keyword evidence="3" id="KW-1185">Reference proteome</keyword>
<evidence type="ECO:0000313" key="2">
    <source>
        <dbReference type="EMBL" id="MBD2757342.1"/>
    </source>
</evidence>
<comment type="caution">
    <text evidence="2">The sequence shown here is derived from an EMBL/GenBank/DDBJ whole genome shotgun (WGS) entry which is preliminary data.</text>
</comment>
<reference evidence="2" key="1">
    <citation type="submission" date="2020-09" db="EMBL/GenBank/DDBJ databases">
        <authorList>
            <person name="Kim M.K."/>
        </authorList>
    </citation>
    <scope>NUCLEOTIDE SEQUENCE</scope>
    <source>
        <strain evidence="2">BT704</strain>
    </source>
</reference>
<dbReference type="InterPro" id="IPR018739">
    <property type="entry name" value="DUF2281"/>
</dbReference>
<name>A0A927GGU0_9BACT</name>
<evidence type="ECO:0000313" key="3">
    <source>
        <dbReference type="Proteomes" id="UP000653797"/>
    </source>
</evidence>
<protein>
    <submittedName>
        <fullName evidence="2">DUF2281 domain-containing protein</fullName>
    </submittedName>
</protein>
<dbReference type="Proteomes" id="UP000653797">
    <property type="component" value="Unassembled WGS sequence"/>
</dbReference>
<dbReference type="Pfam" id="PF10047">
    <property type="entry name" value="DUF2281"/>
    <property type="match status" value="1"/>
</dbReference>
<sequence>MDALVVKKYEALPDNLQKEVIDFIDFLESKYTAQKNDAISLTQKRASLFGNAKGLITVLPGFDNIPEGFEEYE</sequence>
<dbReference type="EMBL" id="JACXAA010000020">
    <property type="protein sequence ID" value="MBD2757342.1"/>
    <property type="molecule type" value="Genomic_DNA"/>
</dbReference>
<evidence type="ECO:0000259" key="1">
    <source>
        <dbReference type="Pfam" id="PF10047"/>
    </source>
</evidence>
<accession>A0A927GGU0</accession>
<organism evidence="2 3">
    <name type="scientific">Spirosoma validum</name>
    <dbReference type="NCBI Taxonomy" id="2771355"/>
    <lineage>
        <taxon>Bacteria</taxon>
        <taxon>Pseudomonadati</taxon>
        <taxon>Bacteroidota</taxon>
        <taxon>Cytophagia</taxon>
        <taxon>Cytophagales</taxon>
        <taxon>Cytophagaceae</taxon>
        <taxon>Spirosoma</taxon>
    </lineage>
</organism>
<gene>
    <name evidence="2" type="ORF">IC230_31000</name>
</gene>
<dbReference type="RefSeq" id="WP_191042959.1">
    <property type="nucleotide sequence ID" value="NZ_JACXAA010000020.1"/>
</dbReference>
<feature type="domain" description="DUF2281" evidence="1">
    <location>
        <begin position="7"/>
        <end position="72"/>
    </location>
</feature>